<dbReference type="EMBL" id="CABEEZ010000068">
    <property type="protein sequence ID" value="VTR30735.1"/>
    <property type="molecule type" value="Genomic_DNA"/>
</dbReference>
<dbReference type="InterPro" id="IPR036318">
    <property type="entry name" value="FAD-bd_PCMH-like_sf"/>
</dbReference>
<sequence length="86" mass="9529">MIEQLYRPGSVQQALELKRQFQQDAVYFAGGSKLNATPTKTRQKIAIALSQLGLDQVSWQQGGIAYRCHHYLTAFNGYPAYPAGPA</sequence>
<reference evidence="1" key="1">
    <citation type="submission" date="2019-05" db="EMBL/GenBank/DDBJ databases">
        <authorList>
            <consortium name="Pathogen Informatics"/>
        </authorList>
    </citation>
    <scope>NUCLEOTIDE SEQUENCE [LARGE SCALE GENOMIC DNA]</scope>
    <source>
        <strain evidence="1">NCTC12965</strain>
    </source>
</reference>
<organism evidence="1">
    <name type="scientific">Serratia fonticola</name>
    <dbReference type="NCBI Taxonomy" id="47917"/>
    <lineage>
        <taxon>Bacteria</taxon>
        <taxon>Pseudomonadati</taxon>
        <taxon>Pseudomonadota</taxon>
        <taxon>Gammaproteobacteria</taxon>
        <taxon>Enterobacterales</taxon>
        <taxon>Yersiniaceae</taxon>
        <taxon>Serratia</taxon>
    </lineage>
</organism>
<gene>
    <name evidence="1" type="ORF">NCTC12965_03105</name>
</gene>
<dbReference type="SUPFAM" id="SSF56176">
    <property type="entry name" value="FAD-binding/transporter-associated domain-like"/>
    <property type="match status" value="1"/>
</dbReference>
<dbReference type="AlphaFoldDB" id="A0A4U9UBY2"/>
<evidence type="ECO:0000313" key="1">
    <source>
        <dbReference type="EMBL" id="VTR30735.1"/>
    </source>
</evidence>
<name>A0A4U9UBY2_SERFO</name>
<accession>A0A4U9UBY2</accession>
<dbReference type="GO" id="GO:0050660">
    <property type="term" value="F:flavin adenine dinucleotide binding"/>
    <property type="evidence" value="ECO:0007669"/>
    <property type="project" value="InterPro"/>
</dbReference>
<proteinExistence type="predicted"/>
<protein>
    <submittedName>
        <fullName evidence="1">Putative oxidoreductase</fullName>
    </submittedName>
</protein>